<evidence type="ECO:0000256" key="1">
    <source>
        <dbReference type="ARBA" id="ARBA00012787"/>
    </source>
</evidence>
<feature type="domain" description="tRNA pseudouridylate synthase B C-terminal" evidence="5">
    <location>
        <begin position="173"/>
        <end position="213"/>
    </location>
</feature>
<organism evidence="6">
    <name type="scientific">marine metagenome</name>
    <dbReference type="NCBI Taxonomy" id="408172"/>
    <lineage>
        <taxon>unclassified sequences</taxon>
        <taxon>metagenomes</taxon>
        <taxon>ecological metagenomes</taxon>
    </lineage>
</organism>
<keyword evidence="2" id="KW-0819">tRNA processing</keyword>
<evidence type="ECO:0000256" key="3">
    <source>
        <dbReference type="ARBA" id="ARBA00023235"/>
    </source>
</evidence>
<dbReference type="SUPFAM" id="SSF55120">
    <property type="entry name" value="Pseudouridine synthase"/>
    <property type="match status" value="1"/>
</dbReference>
<dbReference type="GO" id="GO:1990481">
    <property type="term" value="P:mRNA pseudouridine synthesis"/>
    <property type="evidence" value="ECO:0007669"/>
    <property type="project" value="TreeGrafter"/>
</dbReference>
<evidence type="ECO:0000259" key="4">
    <source>
        <dbReference type="Pfam" id="PF01509"/>
    </source>
</evidence>
<dbReference type="HAMAP" id="MF_01080">
    <property type="entry name" value="TruB_bact"/>
    <property type="match status" value="1"/>
</dbReference>
<dbReference type="EMBL" id="UINC01005667">
    <property type="protein sequence ID" value="SVA22782.1"/>
    <property type="molecule type" value="Genomic_DNA"/>
</dbReference>
<dbReference type="Pfam" id="PF16198">
    <property type="entry name" value="TruB_C_2"/>
    <property type="match status" value="1"/>
</dbReference>
<sequence length="219" mass="24637">MIDAVIPVWKPIDWTSFDVVKKIRGQIKPAKVGHAGTLDPFAEGVLMLCAGKYTKKVESFMDKEKEYIAEIQLGVETDTLDPTGKIVETSNIPYLTEDIIKGVLNKFTGEIEQMPPMYSALKVNGQPLYKSARKGINIDRKMRTINIYEIVLINFTHDTISLKVTCGRGTYIRSLAKDIAAQLNTVGHLTKLIRTRIGEFDENSCVELKDFPKWLSART</sequence>
<dbReference type="AlphaFoldDB" id="A0A381U3G2"/>
<dbReference type="CDD" id="cd02573">
    <property type="entry name" value="PseudoU_synth_EcTruB"/>
    <property type="match status" value="1"/>
</dbReference>
<accession>A0A381U3G2</accession>
<dbReference type="Pfam" id="PF01509">
    <property type="entry name" value="TruB_N"/>
    <property type="match status" value="1"/>
</dbReference>
<proteinExistence type="inferred from homology"/>
<dbReference type="InterPro" id="IPR032819">
    <property type="entry name" value="TruB_C"/>
</dbReference>
<reference evidence="6" key="1">
    <citation type="submission" date="2018-05" db="EMBL/GenBank/DDBJ databases">
        <authorList>
            <person name="Lanie J.A."/>
            <person name="Ng W.-L."/>
            <person name="Kazmierczak K.M."/>
            <person name="Andrzejewski T.M."/>
            <person name="Davidsen T.M."/>
            <person name="Wayne K.J."/>
            <person name="Tettelin H."/>
            <person name="Glass J.I."/>
            <person name="Rusch D."/>
            <person name="Podicherti R."/>
            <person name="Tsui H.-C.T."/>
            <person name="Winkler M.E."/>
        </authorList>
    </citation>
    <scope>NUCLEOTIDE SEQUENCE</scope>
</reference>
<evidence type="ECO:0000313" key="6">
    <source>
        <dbReference type="EMBL" id="SVA22782.1"/>
    </source>
</evidence>
<name>A0A381U3G2_9ZZZZ</name>
<gene>
    <name evidence="6" type="ORF">METZ01_LOCUS75636</name>
</gene>
<keyword evidence="3" id="KW-0413">Isomerase</keyword>
<feature type="domain" description="Pseudouridine synthase II N-terminal" evidence="4">
    <location>
        <begin position="27"/>
        <end position="172"/>
    </location>
</feature>
<dbReference type="PANTHER" id="PTHR13767">
    <property type="entry name" value="TRNA-PSEUDOURIDINE SYNTHASE"/>
    <property type="match status" value="1"/>
</dbReference>
<protein>
    <recommendedName>
        <fullName evidence="1">tRNA pseudouridine(55) synthase</fullName>
        <ecNumber evidence="1">5.4.99.25</ecNumber>
    </recommendedName>
</protein>
<dbReference type="GO" id="GO:0003723">
    <property type="term" value="F:RNA binding"/>
    <property type="evidence" value="ECO:0007669"/>
    <property type="project" value="InterPro"/>
</dbReference>
<dbReference type="InterPro" id="IPR020103">
    <property type="entry name" value="PsdUridine_synth_cat_dom_sf"/>
</dbReference>
<dbReference type="GO" id="GO:0160148">
    <property type="term" value="F:tRNA pseudouridine(55) synthase activity"/>
    <property type="evidence" value="ECO:0007669"/>
    <property type="project" value="UniProtKB-EC"/>
</dbReference>
<dbReference type="EC" id="5.4.99.25" evidence="1"/>
<dbReference type="PANTHER" id="PTHR13767:SF2">
    <property type="entry name" value="PSEUDOURIDYLATE SYNTHASE TRUB1"/>
    <property type="match status" value="1"/>
</dbReference>
<dbReference type="Gene3D" id="3.30.2350.10">
    <property type="entry name" value="Pseudouridine synthase"/>
    <property type="match status" value="1"/>
</dbReference>
<evidence type="ECO:0000256" key="2">
    <source>
        <dbReference type="ARBA" id="ARBA00022694"/>
    </source>
</evidence>
<dbReference type="InterPro" id="IPR002501">
    <property type="entry name" value="PsdUridine_synth_N"/>
</dbReference>
<dbReference type="InterPro" id="IPR014780">
    <property type="entry name" value="tRNA_psdUridine_synth_TruB"/>
</dbReference>
<dbReference type="GO" id="GO:0006400">
    <property type="term" value="P:tRNA modification"/>
    <property type="evidence" value="ECO:0007669"/>
    <property type="project" value="TreeGrafter"/>
</dbReference>
<evidence type="ECO:0000259" key="5">
    <source>
        <dbReference type="Pfam" id="PF16198"/>
    </source>
</evidence>
<dbReference type="NCBIfam" id="TIGR00431">
    <property type="entry name" value="TruB"/>
    <property type="match status" value="1"/>
</dbReference>